<feature type="region of interest" description="Disordered" evidence="1">
    <location>
        <begin position="17"/>
        <end position="39"/>
    </location>
</feature>
<reference evidence="2" key="1">
    <citation type="submission" date="2023-06" db="EMBL/GenBank/DDBJ databases">
        <authorList>
            <person name="Kurt Z."/>
        </authorList>
    </citation>
    <scope>NUCLEOTIDE SEQUENCE</scope>
</reference>
<evidence type="ECO:0000313" key="3">
    <source>
        <dbReference type="EMBL" id="CAL6022311.1"/>
    </source>
</evidence>
<dbReference type="EMBL" id="CATOUU010001118">
    <property type="protein sequence ID" value="CAI9972945.1"/>
    <property type="molecule type" value="Genomic_DNA"/>
</dbReference>
<gene>
    <name evidence="3" type="ORF">HINF_LOCUS28583</name>
    <name evidence="2" type="ORF">HINF_LOCUS60590</name>
</gene>
<sequence length="103" mass="11980">MKRVSYRTIIHSKIQQRPQYSKKLQQLDSSNNSNNNQLNTLEEESFGIEEILSKTHSLIVGSERENDTKSFPSSKNCQRLNNNTQQNDLIDIQDIFDIFDSCE</sequence>
<feature type="compositionally biased region" description="Polar residues" evidence="1">
    <location>
        <begin position="69"/>
        <end position="79"/>
    </location>
</feature>
<dbReference type="AlphaFoldDB" id="A0AA86R911"/>
<evidence type="ECO:0000313" key="4">
    <source>
        <dbReference type="Proteomes" id="UP001642409"/>
    </source>
</evidence>
<feature type="region of interest" description="Disordered" evidence="1">
    <location>
        <begin position="63"/>
        <end position="83"/>
    </location>
</feature>
<dbReference type="Proteomes" id="UP001642409">
    <property type="component" value="Unassembled WGS sequence"/>
</dbReference>
<proteinExistence type="predicted"/>
<evidence type="ECO:0000313" key="2">
    <source>
        <dbReference type="EMBL" id="CAI9972945.1"/>
    </source>
</evidence>
<protein>
    <submittedName>
        <fullName evidence="3">Hypothetical_protein</fullName>
    </submittedName>
</protein>
<accession>A0AA86R911</accession>
<organism evidence="2">
    <name type="scientific">Hexamita inflata</name>
    <dbReference type="NCBI Taxonomy" id="28002"/>
    <lineage>
        <taxon>Eukaryota</taxon>
        <taxon>Metamonada</taxon>
        <taxon>Diplomonadida</taxon>
        <taxon>Hexamitidae</taxon>
        <taxon>Hexamitinae</taxon>
        <taxon>Hexamita</taxon>
    </lineage>
</organism>
<keyword evidence="4" id="KW-1185">Reference proteome</keyword>
<dbReference type="EMBL" id="CAXDID020000091">
    <property type="protein sequence ID" value="CAL6022311.1"/>
    <property type="molecule type" value="Genomic_DNA"/>
</dbReference>
<name>A0AA86R911_9EUKA</name>
<comment type="caution">
    <text evidence="2">The sequence shown here is derived from an EMBL/GenBank/DDBJ whole genome shotgun (WGS) entry which is preliminary data.</text>
</comment>
<evidence type="ECO:0000256" key="1">
    <source>
        <dbReference type="SAM" id="MobiDB-lite"/>
    </source>
</evidence>
<reference evidence="3 4" key="2">
    <citation type="submission" date="2024-07" db="EMBL/GenBank/DDBJ databases">
        <authorList>
            <person name="Akdeniz Z."/>
        </authorList>
    </citation>
    <scope>NUCLEOTIDE SEQUENCE [LARGE SCALE GENOMIC DNA]</scope>
</reference>
<feature type="compositionally biased region" description="Low complexity" evidence="1">
    <location>
        <begin position="24"/>
        <end position="39"/>
    </location>
</feature>